<dbReference type="PANTHER" id="PTHR10582:SF2">
    <property type="entry name" value="INACTIVE"/>
    <property type="match status" value="1"/>
</dbReference>
<keyword evidence="10" id="KW-0040">ANK repeat</keyword>
<evidence type="ECO:0000256" key="2">
    <source>
        <dbReference type="ARBA" id="ARBA00022448"/>
    </source>
</evidence>
<evidence type="ECO:0000256" key="3">
    <source>
        <dbReference type="ARBA" id="ARBA00022475"/>
    </source>
</evidence>
<organism evidence="13 14">
    <name type="scientific">Sinanodonta woodiana</name>
    <name type="common">Chinese pond mussel</name>
    <name type="synonym">Anodonta woodiana</name>
    <dbReference type="NCBI Taxonomy" id="1069815"/>
    <lineage>
        <taxon>Eukaryota</taxon>
        <taxon>Metazoa</taxon>
        <taxon>Spiralia</taxon>
        <taxon>Lophotrochozoa</taxon>
        <taxon>Mollusca</taxon>
        <taxon>Bivalvia</taxon>
        <taxon>Autobranchia</taxon>
        <taxon>Heteroconchia</taxon>
        <taxon>Palaeoheterodonta</taxon>
        <taxon>Unionida</taxon>
        <taxon>Unionoidea</taxon>
        <taxon>Unionidae</taxon>
        <taxon>Unioninae</taxon>
        <taxon>Sinanodonta</taxon>
    </lineage>
</organism>
<dbReference type="InterPro" id="IPR002110">
    <property type="entry name" value="Ankyrin_rpt"/>
</dbReference>
<dbReference type="PANTHER" id="PTHR10582">
    <property type="entry name" value="TRANSIENT RECEPTOR POTENTIAL ION CHANNEL PROTEIN"/>
    <property type="match status" value="1"/>
</dbReference>
<evidence type="ECO:0000256" key="7">
    <source>
        <dbReference type="ARBA" id="ARBA00022837"/>
    </source>
</evidence>
<dbReference type="EMBL" id="JBJQND010000007">
    <property type="protein sequence ID" value="KAL3870520.1"/>
    <property type="molecule type" value="Genomic_DNA"/>
</dbReference>
<dbReference type="InterPro" id="IPR024862">
    <property type="entry name" value="TRPV"/>
</dbReference>
<dbReference type="PROSITE" id="PS50297">
    <property type="entry name" value="ANK_REP_REGION"/>
    <property type="match status" value="1"/>
</dbReference>
<keyword evidence="8" id="KW-0406">Ion transport</keyword>
<dbReference type="Proteomes" id="UP001634394">
    <property type="component" value="Unassembled WGS sequence"/>
</dbReference>
<keyword evidence="12" id="KW-1133">Transmembrane helix</keyword>
<keyword evidence="3" id="KW-1003">Cell membrane</keyword>
<name>A0ABD3WD72_SINWO</name>
<dbReference type="InterPro" id="IPR036770">
    <property type="entry name" value="Ankyrin_rpt-contain_sf"/>
</dbReference>
<feature type="transmembrane region" description="Helical" evidence="12">
    <location>
        <begin position="396"/>
        <end position="416"/>
    </location>
</feature>
<evidence type="ECO:0000256" key="10">
    <source>
        <dbReference type="PROSITE-ProRule" id="PRU00023"/>
    </source>
</evidence>
<sequence>MGNQYSMRNRDEGLSEIENKDPVVERVINLVETIALSRDENECQTAVENFKEDTVIKSLLSQHNTHKFTPLHAIVTLLTFTQESELELLEWLVTEAPWMALEPRKGSFEGQTPLHMAICKNIFNVVQILLEKVQPEMKEQLLHMPASGSSFQQTVMRAELPLSIAGTDEPGYCYFDCKEGTFDIKMYDVTDIAHSPTLLDDTSGHGASQNQEGIGEAGPSRFFRSVNQQIVLRDKKPTPLDYLFTMKQDCAFEFVRLEPVSRLILQKWRFYRCLFYPTMAFHALFMCFLTWYAVKRSDIMRSTINDTGANITTQLNGMDDNYTASSNLFLTTCSFINLVAGVAYFTQELIRYYRQCLPFIWKRFFNPYANNGFRLGFVLFSIPLTVDVLARYVEHIQHYLLVASVLIGWSLGLFFLRALPQFCQFASLIQTVLTGEILRFFGILVLELIAFSTAMFMLLQGPDGDANFVKSWWTAFFISFQVMFGFSSISLRQSENVIILAILYILFVGLTTVLMVNSLIATLSTMCSKLFEADDEMIHLRLHQYAVIRFLESVLPDSLVQKVARETLHVEDRYIFDVNSDQFKKTTRYFVKMESLRNISGSGLVQDTFESLSSIDPDCDYQIDEDGDFSTGITGNMADAFSPKETNEEKSNTEEQEVSESPPMIKEIHAFGIGVCDVCHKTFEISSSLLDEINMRQNTRKMETMTENSI</sequence>
<feature type="transmembrane region" description="Helical" evidence="12">
    <location>
        <begin position="471"/>
        <end position="491"/>
    </location>
</feature>
<dbReference type="Pfam" id="PF12796">
    <property type="entry name" value="Ank_2"/>
    <property type="match status" value="1"/>
</dbReference>
<evidence type="ECO:0000313" key="13">
    <source>
        <dbReference type="EMBL" id="KAL3870520.1"/>
    </source>
</evidence>
<evidence type="ECO:0008006" key="15">
    <source>
        <dbReference type="Google" id="ProtNLM"/>
    </source>
</evidence>
<reference evidence="13 14" key="1">
    <citation type="submission" date="2024-11" db="EMBL/GenBank/DDBJ databases">
        <title>Chromosome-level genome assembly of the freshwater bivalve Anodonta woodiana.</title>
        <authorList>
            <person name="Chen X."/>
        </authorList>
    </citation>
    <scope>NUCLEOTIDE SEQUENCE [LARGE SCALE GENOMIC DNA]</scope>
    <source>
        <strain evidence="13">MN2024</strain>
        <tissue evidence="13">Gills</tissue>
    </source>
</reference>
<keyword evidence="2" id="KW-0813">Transport</keyword>
<feature type="repeat" description="ANK" evidence="10">
    <location>
        <begin position="109"/>
        <end position="132"/>
    </location>
</feature>
<keyword evidence="5" id="KW-0107">Calcium channel</keyword>
<evidence type="ECO:0000313" key="14">
    <source>
        <dbReference type="Proteomes" id="UP001634394"/>
    </source>
</evidence>
<evidence type="ECO:0000256" key="5">
    <source>
        <dbReference type="ARBA" id="ARBA00022673"/>
    </source>
</evidence>
<feature type="transmembrane region" description="Helical" evidence="12">
    <location>
        <begin position="328"/>
        <end position="350"/>
    </location>
</feature>
<dbReference type="GO" id="GO:0005262">
    <property type="term" value="F:calcium channel activity"/>
    <property type="evidence" value="ECO:0007669"/>
    <property type="project" value="UniProtKB-KW"/>
</dbReference>
<keyword evidence="12" id="KW-0812">Transmembrane</keyword>
<keyword evidence="4" id="KW-0109">Calcium transport</keyword>
<keyword evidence="12" id="KW-0472">Membrane</keyword>
<evidence type="ECO:0000256" key="6">
    <source>
        <dbReference type="ARBA" id="ARBA00022737"/>
    </source>
</evidence>
<feature type="region of interest" description="Disordered" evidence="11">
    <location>
        <begin position="634"/>
        <end position="664"/>
    </location>
</feature>
<keyword evidence="7" id="KW-0106">Calcium</keyword>
<comment type="caution">
    <text evidence="13">The sequence shown here is derived from an EMBL/GenBank/DDBJ whole genome shotgun (WGS) entry which is preliminary data.</text>
</comment>
<dbReference type="SUPFAM" id="SSF48403">
    <property type="entry name" value="Ankyrin repeat"/>
    <property type="match status" value="1"/>
</dbReference>
<feature type="transmembrane region" description="Helical" evidence="12">
    <location>
        <begin position="498"/>
        <end position="520"/>
    </location>
</feature>
<evidence type="ECO:0000256" key="12">
    <source>
        <dbReference type="SAM" id="Phobius"/>
    </source>
</evidence>
<feature type="transmembrane region" description="Helical" evidence="12">
    <location>
        <begin position="273"/>
        <end position="294"/>
    </location>
</feature>
<evidence type="ECO:0000256" key="11">
    <source>
        <dbReference type="SAM" id="MobiDB-lite"/>
    </source>
</evidence>
<keyword evidence="6" id="KW-0677">Repeat</keyword>
<feature type="transmembrane region" description="Helical" evidence="12">
    <location>
        <begin position="371"/>
        <end position="390"/>
    </location>
</feature>
<feature type="region of interest" description="Disordered" evidence="11">
    <location>
        <begin position="200"/>
        <end position="219"/>
    </location>
</feature>
<evidence type="ECO:0000256" key="1">
    <source>
        <dbReference type="ARBA" id="ARBA00004651"/>
    </source>
</evidence>
<keyword evidence="9" id="KW-0407">Ion channel</keyword>
<evidence type="ECO:0000256" key="4">
    <source>
        <dbReference type="ARBA" id="ARBA00022568"/>
    </source>
</evidence>
<gene>
    <name evidence="13" type="ORF">ACJMK2_038575</name>
</gene>
<evidence type="ECO:0000256" key="8">
    <source>
        <dbReference type="ARBA" id="ARBA00023065"/>
    </source>
</evidence>
<dbReference type="PROSITE" id="PS50088">
    <property type="entry name" value="ANK_REPEAT"/>
    <property type="match status" value="1"/>
</dbReference>
<evidence type="ECO:0000256" key="9">
    <source>
        <dbReference type="ARBA" id="ARBA00023303"/>
    </source>
</evidence>
<dbReference type="AlphaFoldDB" id="A0ABD3WD72"/>
<dbReference type="Gene3D" id="1.25.40.20">
    <property type="entry name" value="Ankyrin repeat-containing domain"/>
    <property type="match status" value="1"/>
</dbReference>
<protein>
    <recommendedName>
        <fullName evidence="15">Ion transport domain-containing protein</fullName>
    </recommendedName>
</protein>
<dbReference type="GO" id="GO:0005886">
    <property type="term" value="C:plasma membrane"/>
    <property type="evidence" value="ECO:0007669"/>
    <property type="project" value="UniProtKB-SubCell"/>
</dbReference>
<feature type="transmembrane region" description="Helical" evidence="12">
    <location>
        <begin position="437"/>
        <end position="459"/>
    </location>
</feature>
<keyword evidence="14" id="KW-1185">Reference proteome</keyword>
<comment type="subcellular location">
    <subcellularLocation>
        <location evidence="1">Cell membrane</location>
        <topology evidence="1">Multi-pass membrane protein</topology>
    </subcellularLocation>
</comment>
<accession>A0ABD3WD72</accession>
<proteinExistence type="predicted"/>